<evidence type="ECO:0000256" key="3">
    <source>
        <dbReference type="ARBA" id="ARBA00022475"/>
    </source>
</evidence>
<dbReference type="KEGG" id="rsz:108860821"/>
<evidence type="ECO:0000256" key="5">
    <source>
        <dbReference type="ARBA" id="ARBA00022729"/>
    </source>
</evidence>
<dbReference type="GO" id="GO:0006869">
    <property type="term" value="P:lipid transport"/>
    <property type="evidence" value="ECO:0007669"/>
    <property type="project" value="InterPro"/>
</dbReference>
<name>A0A6J0P0Y0_RAPSA</name>
<feature type="domain" description="Bifunctional inhibitor/plant lipid transfer protein/seed storage helical" evidence="11">
    <location>
        <begin position="32"/>
        <end position="105"/>
    </location>
</feature>
<dbReference type="Gene3D" id="1.10.110.10">
    <property type="entry name" value="Plant lipid-transfer and hydrophobic proteins"/>
    <property type="match status" value="1"/>
</dbReference>
<dbReference type="InterPro" id="IPR043325">
    <property type="entry name" value="LTSS"/>
</dbReference>
<gene>
    <name evidence="13" type="primary">LOC108860821</name>
</gene>
<keyword evidence="4" id="KW-0336">GPI-anchor</keyword>
<sequence>MDLKCFLISALIFSRLSKSPILMSFAQINTPCSPTMLSSVTGCMHFLTGGASSPTSDCCGALKSLTGTGMDCLCLIVTANVPLDLPINRTQAISLPRACGIPVQCEASSSLLYSPGPVSLGPTTSPPTQTQYYPEGPASFVPATSPTSWMDPDGMTDDDTDLPGPRDGGDPREPPKTSASSPSSSDSLKLSLLLFALFAFGFISFF</sequence>
<dbReference type="InterPro" id="IPR016140">
    <property type="entry name" value="Bifunc_inhib/LTP/seed_store"/>
</dbReference>
<keyword evidence="8" id="KW-0325">Glycoprotein</keyword>
<evidence type="ECO:0000256" key="1">
    <source>
        <dbReference type="ARBA" id="ARBA00004609"/>
    </source>
</evidence>
<evidence type="ECO:0000256" key="10">
    <source>
        <dbReference type="SAM" id="MobiDB-lite"/>
    </source>
</evidence>
<feature type="region of interest" description="Disordered" evidence="10">
    <location>
        <begin position="143"/>
        <end position="187"/>
    </location>
</feature>
<reference evidence="12" key="1">
    <citation type="journal article" date="2019" name="Database">
        <title>The radish genome database (RadishGD): an integrated information resource for radish genomics.</title>
        <authorList>
            <person name="Yu H.J."/>
            <person name="Baek S."/>
            <person name="Lee Y.J."/>
            <person name="Cho A."/>
            <person name="Mun J.H."/>
        </authorList>
    </citation>
    <scope>NUCLEOTIDE SEQUENCE [LARGE SCALE GENOMIC DNA]</scope>
    <source>
        <strain evidence="12">cv. WK10039</strain>
    </source>
</reference>
<evidence type="ECO:0000256" key="9">
    <source>
        <dbReference type="ARBA" id="ARBA00023288"/>
    </source>
</evidence>
<evidence type="ECO:0000256" key="6">
    <source>
        <dbReference type="ARBA" id="ARBA00023136"/>
    </source>
</evidence>
<dbReference type="Pfam" id="PF14368">
    <property type="entry name" value="LTP_2"/>
    <property type="match status" value="1"/>
</dbReference>
<keyword evidence="12" id="KW-1185">Reference proteome</keyword>
<dbReference type="OrthoDB" id="1914452at2759"/>
<dbReference type="PANTHER" id="PTHR33044">
    <property type="entry name" value="BIFUNCTIONAL INHIBITOR/LIPID-TRANSFER PROTEIN/SEED STORAGE 2S ALBUMIN SUPERFAMILY PROTEIN-RELATED"/>
    <property type="match status" value="1"/>
</dbReference>
<evidence type="ECO:0000256" key="8">
    <source>
        <dbReference type="ARBA" id="ARBA00023180"/>
    </source>
</evidence>
<evidence type="ECO:0000256" key="4">
    <source>
        <dbReference type="ARBA" id="ARBA00022622"/>
    </source>
</evidence>
<dbReference type="SUPFAM" id="SSF47699">
    <property type="entry name" value="Bifunctional inhibitor/lipid-transfer protein/seed storage 2S albumin"/>
    <property type="match status" value="1"/>
</dbReference>
<keyword evidence="9" id="KW-0449">Lipoprotein</keyword>
<feature type="region of interest" description="Disordered" evidence="10">
    <location>
        <begin position="118"/>
        <end position="137"/>
    </location>
</feature>
<dbReference type="GeneID" id="108860821"/>
<dbReference type="GO" id="GO:0005886">
    <property type="term" value="C:plasma membrane"/>
    <property type="evidence" value="ECO:0007669"/>
    <property type="project" value="UniProtKB-SubCell"/>
</dbReference>
<comment type="similarity">
    <text evidence="2">Belongs to the plant LTP family.</text>
</comment>
<keyword evidence="5" id="KW-0732">Signal</keyword>
<dbReference type="InterPro" id="IPR036312">
    <property type="entry name" value="Bifun_inhib/LTP/seed_sf"/>
</dbReference>
<reference evidence="13" key="2">
    <citation type="submission" date="2025-08" db="UniProtKB">
        <authorList>
            <consortium name="RefSeq"/>
        </authorList>
    </citation>
    <scope>IDENTIFICATION</scope>
    <source>
        <tissue evidence="13">Leaf</tissue>
    </source>
</reference>
<proteinExistence type="inferred from homology"/>
<dbReference type="PRINTS" id="PR00382">
    <property type="entry name" value="LIPIDTRNSFER"/>
</dbReference>
<dbReference type="CDD" id="cd00010">
    <property type="entry name" value="AAI_LTSS"/>
    <property type="match status" value="1"/>
</dbReference>
<evidence type="ECO:0000259" key="11">
    <source>
        <dbReference type="SMART" id="SM00499"/>
    </source>
</evidence>
<accession>A0A6J0P0Y0</accession>
<evidence type="ECO:0000256" key="2">
    <source>
        <dbReference type="ARBA" id="ARBA00009748"/>
    </source>
</evidence>
<dbReference type="AlphaFoldDB" id="A0A6J0P0Y0"/>
<dbReference type="RefSeq" id="XP_018490171.1">
    <property type="nucleotide sequence ID" value="XM_018634669.2"/>
</dbReference>
<evidence type="ECO:0000313" key="13">
    <source>
        <dbReference type="RefSeq" id="XP_018490171.1"/>
    </source>
</evidence>
<feature type="compositionally biased region" description="Low complexity" evidence="10">
    <location>
        <begin position="122"/>
        <end position="134"/>
    </location>
</feature>
<dbReference type="GO" id="GO:0098552">
    <property type="term" value="C:side of membrane"/>
    <property type="evidence" value="ECO:0007669"/>
    <property type="project" value="UniProtKB-KW"/>
</dbReference>
<keyword evidence="7" id="KW-1015">Disulfide bond</keyword>
<evidence type="ECO:0000256" key="7">
    <source>
        <dbReference type="ARBA" id="ARBA00023157"/>
    </source>
</evidence>
<dbReference type="Proteomes" id="UP000504610">
    <property type="component" value="Chromosome 5"/>
</dbReference>
<keyword evidence="6" id="KW-0472">Membrane</keyword>
<comment type="subcellular location">
    <subcellularLocation>
        <location evidence="1">Cell membrane</location>
        <topology evidence="1">Lipid-anchor</topology>
        <topology evidence="1">GPI-anchor</topology>
    </subcellularLocation>
</comment>
<dbReference type="GO" id="GO:0008289">
    <property type="term" value="F:lipid binding"/>
    <property type="evidence" value="ECO:0007669"/>
    <property type="project" value="InterPro"/>
</dbReference>
<feature type="compositionally biased region" description="Low complexity" evidence="10">
    <location>
        <begin position="178"/>
        <end position="187"/>
    </location>
</feature>
<protein>
    <submittedName>
        <fullName evidence="13">Non-specific lipid transfer protein GPI-anchored 21-like</fullName>
    </submittedName>
</protein>
<dbReference type="SMART" id="SM00499">
    <property type="entry name" value="AAI"/>
    <property type="match status" value="1"/>
</dbReference>
<organism evidence="12 13">
    <name type="scientific">Raphanus sativus</name>
    <name type="common">Radish</name>
    <name type="synonym">Raphanus raphanistrum var. sativus</name>
    <dbReference type="NCBI Taxonomy" id="3726"/>
    <lineage>
        <taxon>Eukaryota</taxon>
        <taxon>Viridiplantae</taxon>
        <taxon>Streptophyta</taxon>
        <taxon>Embryophyta</taxon>
        <taxon>Tracheophyta</taxon>
        <taxon>Spermatophyta</taxon>
        <taxon>Magnoliopsida</taxon>
        <taxon>eudicotyledons</taxon>
        <taxon>Gunneridae</taxon>
        <taxon>Pentapetalae</taxon>
        <taxon>rosids</taxon>
        <taxon>malvids</taxon>
        <taxon>Brassicales</taxon>
        <taxon>Brassicaceae</taxon>
        <taxon>Brassiceae</taxon>
        <taxon>Raphanus</taxon>
    </lineage>
</organism>
<dbReference type="InterPro" id="IPR000528">
    <property type="entry name" value="Plant_nsLTP"/>
</dbReference>
<evidence type="ECO:0000313" key="12">
    <source>
        <dbReference type="Proteomes" id="UP000504610"/>
    </source>
</evidence>
<keyword evidence="3" id="KW-1003">Cell membrane</keyword>